<gene>
    <name evidence="4" type="primary">LOC106060494</name>
</gene>
<keyword evidence="3" id="KW-1185">Reference proteome</keyword>
<name>A0A9W2ZIY0_BIOGL</name>
<proteinExistence type="predicted"/>
<organism evidence="3 4">
    <name type="scientific">Biomphalaria glabrata</name>
    <name type="common">Bloodfluke planorb</name>
    <name type="synonym">Freshwater snail</name>
    <dbReference type="NCBI Taxonomy" id="6526"/>
    <lineage>
        <taxon>Eukaryota</taxon>
        <taxon>Metazoa</taxon>
        <taxon>Spiralia</taxon>
        <taxon>Lophotrochozoa</taxon>
        <taxon>Mollusca</taxon>
        <taxon>Gastropoda</taxon>
        <taxon>Heterobranchia</taxon>
        <taxon>Euthyneura</taxon>
        <taxon>Panpulmonata</taxon>
        <taxon>Hygrophila</taxon>
        <taxon>Lymnaeoidea</taxon>
        <taxon>Planorbidae</taxon>
        <taxon>Biomphalaria</taxon>
    </lineage>
</organism>
<dbReference type="AlphaFoldDB" id="A0A9W2ZIY0"/>
<dbReference type="Proteomes" id="UP001165740">
    <property type="component" value="Chromosome 2"/>
</dbReference>
<keyword evidence="2" id="KW-1133">Transmembrane helix</keyword>
<accession>A0A9W2ZIY0</accession>
<keyword evidence="2" id="KW-0472">Membrane</keyword>
<protein>
    <submittedName>
        <fullName evidence="4">Uncharacterized protein LOC106060494</fullName>
    </submittedName>
</protein>
<evidence type="ECO:0000313" key="3">
    <source>
        <dbReference type="Proteomes" id="UP001165740"/>
    </source>
</evidence>
<evidence type="ECO:0000313" key="4">
    <source>
        <dbReference type="RefSeq" id="XP_055874941.1"/>
    </source>
</evidence>
<evidence type="ECO:0000256" key="2">
    <source>
        <dbReference type="SAM" id="Phobius"/>
    </source>
</evidence>
<evidence type="ECO:0000256" key="1">
    <source>
        <dbReference type="SAM" id="MobiDB-lite"/>
    </source>
</evidence>
<feature type="region of interest" description="Disordered" evidence="1">
    <location>
        <begin position="321"/>
        <end position="368"/>
    </location>
</feature>
<sequence length="393" mass="44199">MAVDTCNAVGTYADYIKKYADILKKKCSKLTDCIDQLLAEENQLTIIRGENLSLNKTCGLVYRTKNETYTTLTGKCSATEREEIREDLENNLRNQLDNTKNKTWQAINKCLKELYGHTGRTNRVEEICLRAKIRKEICNSTQNHRTVESFFNSEIQSLQCKCQLLTQSAGLKTPVIIGIGVGTLVLLLLIVCLGIWWYRRKQKLKRAQTNRSVVYVPGSSDGQVYQEVLDDKSLNRYGQSPQVNPPSLPSRYIQHTPGAQDDGGYLDPVMIGMKYRPMPPIPQQSSSPGYENPPRYSECDKDDVDDGYFKLVAEPLKDVANSSKPTVDFSGLEQANDPDSSTQLENAPVPSSVLLGPVPAKRTKKEERKVESHYFFLEDGAQKDGMETTHLSE</sequence>
<dbReference type="GeneID" id="106060494"/>
<feature type="transmembrane region" description="Helical" evidence="2">
    <location>
        <begin position="175"/>
        <end position="198"/>
    </location>
</feature>
<dbReference type="OrthoDB" id="6103257at2759"/>
<feature type="compositionally biased region" description="Low complexity" evidence="1">
    <location>
        <begin position="348"/>
        <end position="359"/>
    </location>
</feature>
<reference evidence="4" key="1">
    <citation type="submission" date="2025-08" db="UniProtKB">
        <authorList>
            <consortium name="RefSeq"/>
        </authorList>
    </citation>
    <scope>IDENTIFICATION</scope>
</reference>
<dbReference type="RefSeq" id="XP_055874941.1">
    <property type="nucleotide sequence ID" value="XM_056018966.1"/>
</dbReference>
<keyword evidence="2" id="KW-0812">Transmembrane</keyword>